<keyword evidence="3 6" id="KW-0812">Transmembrane</keyword>
<proteinExistence type="inferred from homology"/>
<dbReference type="PANTHER" id="PTHR43483:SF3">
    <property type="entry name" value="MEMBRANE TRANSPORTER PROTEIN HI_0806-RELATED"/>
    <property type="match status" value="1"/>
</dbReference>
<comment type="similarity">
    <text evidence="2 6">Belongs to the 4-toluene sulfonate uptake permease (TSUP) (TC 2.A.102) family.</text>
</comment>
<dbReference type="AlphaFoldDB" id="A0A1C3EK24"/>
<evidence type="ECO:0000256" key="4">
    <source>
        <dbReference type="ARBA" id="ARBA00022989"/>
    </source>
</evidence>
<dbReference type="InterPro" id="IPR002781">
    <property type="entry name" value="TM_pro_TauE-like"/>
</dbReference>
<feature type="transmembrane region" description="Helical" evidence="6">
    <location>
        <begin position="183"/>
        <end position="206"/>
    </location>
</feature>
<dbReference type="Proteomes" id="UP000094936">
    <property type="component" value="Unassembled WGS sequence"/>
</dbReference>
<keyword evidence="5 6" id="KW-0472">Membrane</keyword>
<comment type="caution">
    <text evidence="7">The sequence shown here is derived from an EMBL/GenBank/DDBJ whole genome shotgun (WGS) entry which is preliminary data.</text>
</comment>
<feature type="transmembrane region" description="Helical" evidence="6">
    <location>
        <begin position="147"/>
        <end position="171"/>
    </location>
</feature>
<dbReference type="PANTHER" id="PTHR43483">
    <property type="entry name" value="MEMBRANE TRANSPORTER PROTEIN HI_0806-RELATED"/>
    <property type="match status" value="1"/>
</dbReference>
<feature type="transmembrane region" description="Helical" evidence="6">
    <location>
        <begin position="246"/>
        <end position="267"/>
    </location>
</feature>
<comment type="subcellular location">
    <subcellularLocation>
        <location evidence="6">Cell membrane</location>
        <topology evidence="6">Multi-pass membrane protein</topology>
    </subcellularLocation>
    <subcellularLocation>
        <location evidence="1">Membrane</location>
        <topology evidence="1">Multi-pass membrane protein</topology>
    </subcellularLocation>
</comment>
<gene>
    <name evidence="7" type="ORF">A8L45_09285</name>
</gene>
<dbReference type="GO" id="GO:0005886">
    <property type="term" value="C:plasma membrane"/>
    <property type="evidence" value="ECO:0007669"/>
    <property type="project" value="UniProtKB-SubCell"/>
</dbReference>
<feature type="transmembrane region" description="Helical" evidence="6">
    <location>
        <begin position="218"/>
        <end position="240"/>
    </location>
</feature>
<keyword evidence="6" id="KW-1003">Cell membrane</keyword>
<evidence type="ECO:0000256" key="1">
    <source>
        <dbReference type="ARBA" id="ARBA00004141"/>
    </source>
</evidence>
<dbReference type="EMBL" id="LYBM01000014">
    <property type="protein sequence ID" value="ODA33573.1"/>
    <property type="molecule type" value="Genomic_DNA"/>
</dbReference>
<evidence type="ECO:0000313" key="8">
    <source>
        <dbReference type="Proteomes" id="UP000094936"/>
    </source>
</evidence>
<dbReference type="OrthoDB" id="457670at2"/>
<sequence length="268" mass="27855">MLDALWWLFPACLVTGSVVGVLAGLLGIGGGLLVVPVLSYLFPLAGALPEHVMPMALATSLASIVLTASSSARNHYRMGNTDIRVIRTLLPGILLGGLMGSALADHLPAEVLPRVFGGIVMLLALQMFVSMRVKATTAPFPSRVGNLAGGTVIGIVSSLAGIGGGSLIVPYLSHFGVEMRKAIGSASMCGVFLAISGMTGFVIFGLHHEQPLPAYSLGYVYLPALLGIAGTSVLTTGYGVKLTTRLPVHIIKQVFSVFLLLVALSMLF</sequence>
<dbReference type="RefSeq" id="WP_068901538.1">
    <property type="nucleotide sequence ID" value="NZ_JBHUIF010000031.1"/>
</dbReference>
<feature type="transmembrane region" description="Helical" evidence="6">
    <location>
        <begin position="84"/>
        <end position="103"/>
    </location>
</feature>
<dbReference type="STRING" id="1080227.A8L45_09285"/>
<evidence type="ECO:0000256" key="6">
    <source>
        <dbReference type="RuleBase" id="RU363041"/>
    </source>
</evidence>
<feature type="transmembrane region" description="Helical" evidence="6">
    <location>
        <begin position="52"/>
        <end position="72"/>
    </location>
</feature>
<keyword evidence="8" id="KW-1185">Reference proteome</keyword>
<feature type="transmembrane region" description="Helical" evidence="6">
    <location>
        <begin position="7"/>
        <end position="40"/>
    </location>
</feature>
<name>A0A1C3EK24_9GAMM</name>
<accession>A0A1C3EK24</accession>
<dbReference type="Pfam" id="PF01925">
    <property type="entry name" value="TauE"/>
    <property type="match status" value="1"/>
</dbReference>
<evidence type="ECO:0000256" key="3">
    <source>
        <dbReference type="ARBA" id="ARBA00022692"/>
    </source>
</evidence>
<reference evidence="7 8" key="1">
    <citation type="submission" date="2016-05" db="EMBL/GenBank/DDBJ databases">
        <title>Genomic Taxonomy of the Vibrionaceae.</title>
        <authorList>
            <person name="Gomez-Gil B."/>
            <person name="Enciso-Ibarra J."/>
        </authorList>
    </citation>
    <scope>NUCLEOTIDE SEQUENCE [LARGE SCALE GENOMIC DNA]</scope>
    <source>
        <strain evidence="7 8">CAIM 1920</strain>
    </source>
</reference>
<feature type="transmembrane region" description="Helical" evidence="6">
    <location>
        <begin position="115"/>
        <end position="135"/>
    </location>
</feature>
<evidence type="ECO:0000256" key="2">
    <source>
        <dbReference type="ARBA" id="ARBA00009142"/>
    </source>
</evidence>
<organism evidence="7 8">
    <name type="scientific">Veronia pacifica</name>
    <dbReference type="NCBI Taxonomy" id="1080227"/>
    <lineage>
        <taxon>Bacteria</taxon>
        <taxon>Pseudomonadati</taxon>
        <taxon>Pseudomonadota</taxon>
        <taxon>Gammaproteobacteria</taxon>
        <taxon>Vibrionales</taxon>
        <taxon>Vibrionaceae</taxon>
        <taxon>Veronia</taxon>
    </lineage>
</organism>
<evidence type="ECO:0000313" key="7">
    <source>
        <dbReference type="EMBL" id="ODA33573.1"/>
    </source>
</evidence>
<protein>
    <recommendedName>
        <fullName evidence="6">Probable membrane transporter protein</fullName>
    </recommendedName>
</protein>
<evidence type="ECO:0000256" key="5">
    <source>
        <dbReference type="ARBA" id="ARBA00023136"/>
    </source>
</evidence>
<keyword evidence="4 6" id="KW-1133">Transmembrane helix</keyword>